<dbReference type="EMBL" id="CP036291">
    <property type="protein sequence ID" value="QDU90385.1"/>
    <property type="molecule type" value="Genomic_DNA"/>
</dbReference>
<sequence>MTSEATPQPRVLIAEDDPALADVLRLAFTRAGFAAQVAGNGLEALRIAGDSCFDVICSDYQMPMLDGEQFLTAVRSGGCSQDAVCLLCSAKTYELDCQRLRDALNLHAVFYKPFSLAEIAASAVEGLATRAAV</sequence>
<dbReference type="OrthoDB" id="272828at2"/>
<gene>
    <name evidence="5" type="primary">czcR_3</name>
    <name evidence="5" type="ORF">Pla175_37890</name>
</gene>
<evidence type="ECO:0000259" key="4">
    <source>
        <dbReference type="PROSITE" id="PS50110"/>
    </source>
</evidence>
<dbReference type="PANTHER" id="PTHR44591">
    <property type="entry name" value="STRESS RESPONSE REGULATOR PROTEIN 1"/>
    <property type="match status" value="1"/>
</dbReference>
<evidence type="ECO:0000256" key="3">
    <source>
        <dbReference type="PROSITE-ProRule" id="PRU00169"/>
    </source>
</evidence>
<dbReference type="PANTHER" id="PTHR44591:SF14">
    <property type="entry name" value="PROTEIN PILG"/>
    <property type="match status" value="1"/>
</dbReference>
<proteinExistence type="predicted"/>
<keyword evidence="1 3" id="KW-0597">Phosphoprotein</keyword>
<dbReference type="InterPro" id="IPR011006">
    <property type="entry name" value="CheY-like_superfamily"/>
</dbReference>
<dbReference type="CDD" id="cd00156">
    <property type="entry name" value="REC"/>
    <property type="match status" value="1"/>
</dbReference>
<evidence type="ECO:0000256" key="1">
    <source>
        <dbReference type="ARBA" id="ARBA00022553"/>
    </source>
</evidence>
<dbReference type="SMART" id="SM00448">
    <property type="entry name" value="REC"/>
    <property type="match status" value="1"/>
</dbReference>
<reference evidence="5 6" key="1">
    <citation type="submission" date="2019-02" db="EMBL/GenBank/DDBJ databases">
        <title>Deep-cultivation of Planctomycetes and their phenomic and genomic characterization uncovers novel biology.</title>
        <authorList>
            <person name="Wiegand S."/>
            <person name="Jogler M."/>
            <person name="Boedeker C."/>
            <person name="Pinto D."/>
            <person name="Vollmers J."/>
            <person name="Rivas-Marin E."/>
            <person name="Kohn T."/>
            <person name="Peeters S.H."/>
            <person name="Heuer A."/>
            <person name="Rast P."/>
            <person name="Oberbeckmann S."/>
            <person name="Bunk B."/>
            <person name="Jeske O."/>
            <person name="Meyerdierks A."/>
            <person name="Storesund J.E."/>
            <person name="Kallscheuer N."/>
            <person name="Luecker S."/>
            <person name="Lage O.M."/>
            <person name="Pohl T."/>
            <person name="Merkel B.J."/>
            <person name="Hornburger P."/>
            <person name="Mueller R.-W."/>
            <person name="Bruemmer F."/>
            <person name="Labrenz M."/>
            <person name="Spormann A.M."/>
            <person name="Op den Camp H."/>
            <person name="Overmann J."/>
            <person name="Amann R."/>
            <person name="Jetten M.S.M."/>
            <person name="Mascher T."/>
            <person name="Medema M.H."/>
            <person name="Devos D.P."/>
            <person name="Kaster A.-K."/>
            <person name="Ovreas L."/>
            <person name="Rohde M."/>
            <person name="Galperin M.Y."/>
            <person name="Jogler C."/>
        </authorList>
    </citation>
    <scope>NUCLEOTIDE SEQUENCE [LARGE SCALE GENOMIC DNA]</scope>
    <source>
        <strain evidence="5 6">Pla175</strain>
    </source>
</reference>
<keyword evidence="2" id="KW-0902">Two-component regulatory system</keyword>
<dbReference type="Pfam" id="PF00072">
    <property type="entry name" value="Response_reg"/>
    <property type="match status" value="1"/>
</dbReference>
<feature type="domain" description="Response regulatory" evidence="4">
    <location>
        <begin position="10"/>
        <end position="127"/>
    </location>
</feature>
<dbReference type="SUPFAM" id="SSF52172">
    <property type="entry name" value="CheY-like"/>
    <property type="match status" value="1"/>
</dbReference>
<accession>A0A518DFX5</accession>
<dbReference type="PROSITE" id="PS50110">
    <property type="entry name" value="RESPONSE_REGULATORY"/>
    <property type="match status" value="1"/>
</dbReference>
<dbReference type="InterPro" id="IPR001789">
    <property type="entry name" value="Sig_transdc_resp-reg_receiver"/>
</dbReference>
<feature type="modified residue" description="4-aspartylphosphate" evidence="3">
    <location>
        <position position="59"/>
    </location>
</feature>
<evidence type="ECO:0000256" key="2">
    <source>
        <dbReference type="ARBA" id="ARBA00023012"/>
    </source>
</evidence>
<keyword evidence="6" id="KW-1185">Reference proteome</keyword>
<dbReference type="Proteomes" id="UP000317429">
    <property type="component" value="Chromosome"/>
</dbReference>
<dbReference type="GO" id="GO:0000160">
    <property type="term" value="P:phosphorelay signal transduction system"/>
    <property type="evidence" value="ECO:0007669"/>
    <property type="project" value="UniProtKB-KW"/>
</dbReference>
<dbReference type="Gene3D" id="3.40.50.2300">
    <property type="match status" value="1"/>
</dbReference>
<dbReference type="RefSeq" id="WP_145288767.1">
    <property type="nucleotide sequence ID" value="NZ_CP036291.1"/>
</dbReference>
<name>A0A518DFX5_9BACT</name>
<organism evidence="5 6">
    <name type="scientific">Pirellulimonas nuda</name>
    <dbReference type="NCBI Taxonomy" id="2528009"/>
    <lineage>
        <taxon>Bacteria</taxon>
        <taxon>Pseudomonadati</taxon>
        <taxon>Planctomycetota</taxon>
        <taxon>Planctomycetia</taxon>
        <taxon>Pirellulales</taxon>
        <taxon>Lacipirellulaceae</taxon>
        <taxon>Pirellulimonas</taxon>
    </lineage>
</organism>
<protein>
    <submittedName>
        <fullName evidence="5">Transcriptional activator protein CzcR</fullName>
    </submittedName>
</protein>
<evidence type="ECO:0000313" key="6">
    <source>
        <dbReference type="Proteomes" id="UP000317429"/>
    </source>
</evidence>
<dbReference type="AlphaFoldDB" id="A0A518DFX5"/>
<evidence type="ECO:0000313" key="5">
    <source>
        <dbReference type="EMBL" id="QDU90385.1"/>
    </source>
</evidence>
<dbReference type="InterPro" id="IPR050595">
    <property type="entry name" value="Bact_response_regulator"/>
</dbReference>
<dbReference type="KEGG" id="pnd:Pla175_37890"/>